<dbReference type="PATRIC" id="fig|909613.9.peg.4562"/>
<protein>
    <submittedName>
        <fullName evidence="1">Ferredoxin-like protein</fullName>
    </submittedName>
</protein>
<evidence type="ECO:0000313" key="2">
    <source>
        <dbReference type="Proteomes" id="UP000019277"/>
    </source>
</evidence>
<accession>W7IGX5</accession>
<gene>
    <name evidence="1" type="ORF">UO65_4560</name>
</gene>
<reference evidence="1 2" key="1">
    <citation type="journal article" date="2014" name="Genome Announc.">
        <title>Draft Genome Sequence of the Antitrypanosomally Active Sponge-Associated Bacterium Actinokineospora sp. Strain EG49.</title>
        <authorList>
            <person name="Harjes J."/>
            <person name="Ryu T."/>
            <person name="Abdelmohsen U.R."/>
            <person name="Moitinho-Silva L."/>
            <person name="Horn H."/>
            <person name="Ravasi T."/>
            <person name="Hentschel U."/>
        </authorList>
    </citation>
    <scope>NUCLEOTIDE SEQUENCE [LARGE SCALE GENOMIC DNA]</scope>
    <source>
        <strain evidence="1 2">EG49</strain>
    </source>
</reference>
<keyword evidence="2" id="KW-1185">Reference proteome</keyword>
<name>W7IGX5_9PSEU</name>
<dbReference type="RefSeq" id="WP_035285988.1">
    <property type="nucleotide sequence ID" value="NZ_AYXG01000170.1"/>
</dbReference>
<sequence length="52" mass="5815">MSGRATPFHCPYCGEEDLRPQEEPRSAWLCAGCRRVFAVEFLGLNLSKEAGQ</sequence>
<evidence type="ECO:0000313" key="1">
    <source>
        <dbReference type="EMBL" id="EWC60120.1"/>
    </source>
</evidence>
<dbReference type="eggNOG" id="COG1997">
    <property type="taxonomic scope" value="Bacteria"/>
</dbReference>
<dbReference type="AlphaFoldDB" id="W7IGX5"/>
<organism evidence="1 2">
    <name type="scientific">Actinokineospora spheciospongiae</name>
    <dbReference type="NCBI Taxonomy" id="909613"/>
    <lineage>
        <taxon>Bacteria</taxon>
        <taxon>Bacillati</taxon>
        <taxon>Actinomycetota</taxon>
        <taxon>Actinomycetes</taxon>
        <taxon>Pseudonocardiales</taxon>
        <taxon>Pseudonocardiaceae</taxon>
        <taxon>Actinokineospora</taxon>
    </lineage>
</organism>
<dbReference type="Proteomes" id="UP000019277">
    <property type="component" value="Unassembled WGS sequence"/>
</dbReference>
<comment type="caution">
    <text evidence="1">The sequence shown here is derived from an EMBL/GenBank/DDBJ whole genome shotgun (WGS) entry which is preliminary data.</text>
</comment>
<dbReference type="OrthoDB" id="4243321at2"/>
<proteinExistence type="predicted"/>
<dbReference type="STRING" id="909613.UO65_4560"/>
<dbReference type="EMBL" id="AYXG01000170">
    <property type="protein sequence ID" value="EWC60120.1"/>
    <property type="molecule type" value="Genomic_DNA"/>
</dbReference>